<comment type="caution">
    <text evidence="3">The sequence shown here is derived from an EMBL/GenBank/DDBJ whole genome shotgun (WGS) entry which is preliminary data.</text>
</comment>
<dbReference type="PROSITE" id="PS50110">
    <property type="entry name" value="RESPONSE_REGULATORY"/>
    <property type="match status" value="1"/>
</dbReference>
<keyword evidence="4" id="KW-1185">Reference proteome</keyword>
<feature type="modified residue" description="4-aspartylphosphate" evidence="1">
    <location>
        <position position="107"/>
    </location>
</feature>
<feature type="domain" description="Response regulatory" evidence="2">
    <location>
        <begin position="55"/>
        <end position="174"/>
    </location>
</feature>
<proteinExistence type="predicted"/>
<protein>
    <submittedName>
        <fullName evidence="3">Ethylene receptor 2-like</fullName>
    </submittedName>
</protein>
<dbReference type="GO" id="GO:0046872">
    <property type="term" value="F:metal ion binding"/>
    <property type="evidence" value="ECO:0007669"/>
    <property type="project" value="UniProtKB-KW"/>
</dbReference>
<dbReference type="EMBL" id="LXQA010079008">
    <property type="protein sequence ID" value="MCI11144.1"/>
    <property type="molecule type" value="Genomic_DNA"/>
</dbReference>
<dbReference type="PANTHER" id="PTHR24423">
    <property type="entry name" value="TWO-COMPONENT SENSOR HISTIDINE KINASE"/>
    <property type="match status" value="1"/>
</dbReference>
<keyword evidence="3" id="KW-0675">Receptor</keyword>
<organism evidence="3 4">
    <name type="scientific">Trifolium medium</name>
    <dbReference type="NCBI Taxonomy" id="97028"/>
    <lineage>
        <taxon>Eukaryota</taxon>
        <taxon>Viridiplantae</taxon>
        <taxon>Streptophyta</taxon>
        <taxon>Embryophyta</taxon>
        <taxon>Tracheophyta</taxon>
        <taxon>Spermatophyta</taxon>
        <taxon>Magnoliopsida</taxon>
        <taxon>eudicotyledons</taxon>
        <taxon>Gunneridae</taxon>
        <taxon>Pentapetalae</taxon>
        <taxon>rosids</taxon>
        <taxon>fabids</taxon>
        <taxon>Fabales</taxon>
        <taxon>Fabaceae</taxon>
        <taxon>Papilionoideae</taxon>
        <taxon>50 kb inversion clade</taxon>
        <taxon>NPAAA clade</taxon>
        <taxon>Hologalegina</taxon>
        <taxon>IRL clade</taxon>
        <taxon>Trifolieae</taxon>
        <taxon>Trifolium</taxon>
    </lineage>
</organism>
<sequence>SMKGNICSVPNARGFPQVMTLDLRFQLRRSVSVTIPEPGEISESSSSNSLFSGLQVLLADNDDVNRAVTQKFLRKLGCSVTSVSSGFECLSLVGHAGASPFEVVLLDLHLPDLDGFEFTARIRKFKSRNWPIVVALTASSEEDLWEKCMHIGFNGVIRKPVLLEGFAAELRRILKGNLALLGSSSY</sequence>
<evidence type="ECO:0000259" key="2">
    <source>
        <dbReference type="PROSITE" id="PS50110"/>
    </source>
</evidence>
<dbReference type="AlphaFoldDB" id="A0A392PH73"/>
<evidence type="ECO:0000313" key="4">
    <source>
        <dbReference type="Proteomes" id="UP000265520"/>
    </source>
</evidence>
<dbReference type="Proteomes" id="UP000265520">
    <property type="component" value="Unassembled WGS sequence"/>
</dbReference>
<feature type="non-terminal residue" evidence="3">
    <location>
        <position position="1"/>
    </location>
</feature>
<dbReference type="GO" id="GO:0051740">
    <property type="term" value="F:ethylene binding"/>
    <property type="evidence" value="ECO:0007669"/>
    <property type="project" value="TreeGrafter"/>
</dbReference>
<dbReference type="GO" id="GO:0038199">
    <property type="term" value="F:ethylene receptor activity"/>
    <property type="evidence" value="ECO:0007669"/>
    <property type="project" value="TreeGrafter"/>
</dbReference>
<dbReference type="SUPFAM" id="SSF52172">
    <property type="entry name" value="CheY-like"/>
    <property type="match status" value="1"/>
</dbReference>
<dbReference type="Gene3D" id="3.40.50.2300">
    <property type="match status" value="1"/>
</dbReference>
<dbReference type="InterPro" id="IPR001789">
    <property type="entry name" value="Sig_transdc_resp-reg_receiver"/>
</dbReference>
<dbReference type="Pfam" id="PF00072">
    <property type="entry name" value="Response_reg"/>
    <property type="match status" value="1"/>
</dbReference>
<dbReference type="GO" id="GO:0005524">
    <property type="term" value="F:ATP binding"/>
    <property type="evidence" value="ECO:0007669"/>
    <property type="project" value="UniProtKB-KW"/>
</dbReference>
<dbReference type="SMART" id="SM00448">
    <property type="entry name" value="REC"/>
    <property type="match status" value="1"/>
</dbReference>
<name>A0A392PH73_9FABA</name>
<dbReference type="PANTHER" id="PTHR24423:SF637">
    <property type="entry name" value="ETHYLENE RECEPTOR"/>
    <property type="match status" value="1"/>
</dbReference>
<evidence type="ECO:0000256" key="1">
    <source>
        <dbReference type="PROSITE-ProRule" id="PRU00169"/>
    </source>
</evidence>
<dbReference type="GO" id="GO:0016301">
    <property type="term" value="F:kinase activity"/>
    <property type="evidence" value="ECO:0007669"/>
    <property type="project" value="UniProtKB-KW"/>
</dbReference>
<dbReference type="GO" id="GO:0005783">
    <property type="term" value="C:endoplasmic reticulum"/>
    <property type="evidence" value="ECO:0007669"/>
    <property type="project" value="TreeGrafter"/>
</dbReference>
<keyword evidence="1" id="KW-0597">Phosphoprotein</keyword>
<dbReference type="InterPro" id="IPR011006">
    <property type="entry name" value="CheY-like_superfamily"/>
</dbReference>
<reference evidence="3 4" key="1">
    <citation type="journal article" date="2018" name="Front. Plant Sci.">
        <title>Red Clover (Trifolium pratense) and Zigzag Clover (T. medium) - A Picture of Genomic Similarities and Differences.</title>
        <authorList>
            <person name="Dluhosova J."/>
            <person name="Istvanek J."/>
            <person name="Nedelnik J."/>
            <person name="Repkova J."/>
        </authorList>
    </citation>
    <scope>NUCLEOTIDE SEQUENCE [LARGE SCALE GENOMIC DNA]</scope>
    <source>
        <strain evidence="4">cv. 10/8</strain>
        <tissue evidence="3">Leaf</tissue>
    </source>
</reference>
<accession>A0A392PH73</accession>
<evidence type="ECO:0000313" key="3">
    <source>
        <dbReference type="EMBL" id="MCI11144.1"/>
    </source>
</evidence>